<dbReference type="RefSeq" id="XP_016461710.1">
    <property type="nucleotide sequence ID" value="XM_016606224.1"/>
</dbReference>
<evidence type="ECO:0000256" key="1">
    <source>
        <dbReference type="SAM" id="MobiDB-lite"/>
    </source>
</evidence>
<dbReference type="PANTHER" id="PTHR46148:SF60">
    <property type="entry name" value="CHROMO DOMAIN-CONTAINING PROTEIN"/>
    <property type="match status" value="1"/>
</dbReference>
<dbReference type="PANTHER" id="PTHR46148">
    <property type="entry name" value="CHROMO DOMAIN-CONTAINING PROTEIN"/>
    <property type="match status" value="1"/>
</dbReference>
<dbReference type="KEGG" id="nta:107785009"/>
<dbReference type="PaxDb" id="4097-A0A1S3ZB74"/>
<accession>A0A1S3ZB74</accession>
<protein>
    <recommendedName>
        <fullName evidence="2">Tf2-1-like SH3-like domain-containing protein</fullName>
    </recommendedName>
</protein>
<sequence>MVGDKVLLKVSPVKGIMRFRRRGKLSPRFISSFEVLESVGEVAYKLVFPSSQSRVHPIFHVSMLRRYHADRSHVLVYSKVHMDEILSYEEVLVAMIDRMEREGSSKARSAGNPGDSFGEGRSTFRGGLSGPSQSLASAMPAWHNQQ</sequence>
<feature type="domain" description="Tf2-1-like SH3-like" evidence="2">
    <location>
        <begin position="3"/>
        <end position="68"/>
    </location>
</feature>
<evidence type="ECO:0000259" key="2">
    <source>
        <dbReference type="Pfam" id="PF24626"/>
    </source>
</evidence>
<dbReference type="STRING" id="4097.A0A1S3ZB74"/>
<organism evidence="3">
    <name type="scientific">Nicotiana tabacum</name>
    <name type="common">Common tobacco</name>
    <dbReference type="NCBI Taxonomy" id="4097"/>
    <lineage>
        <taxon>Eukaryota</taxon>
        <taxon>Viridiplantae</taxon>
        <taxon>Streptophyta</taxon>
        <taxon>Embryophyta</taxon>
        <taxon>Tracheophyta</taxon>
        <taxon>Spermatophyta</taxon>
        <taxon>Magnoliopsida</taxon>
        <taxon>eudicotyledons</taxon>
        <taxon>Gunneridae</taxon>
        <taxon>Pentapetalae</taxon>
        <taxon>asterids</taxon>
        <taxon>lamiids</taxon>
        <taxon>Solanales</taxon>
        <taxon>Solanaceae</taxon>
        <taxon>Nicotianoideae</taxon>
        <taxon>Nicotianeae</taxon>
        <taxon>Nicotiana</taxon>
    </lineage>
</organism>
<proteinExistence type="predicted"/>
<reference evidence="3" key="1">
    <citation type="submission" date="2025-08" db="UniProtKB">
        <authorList>
            <consortium name="RefSeq"/>
        </authorList>
    </citation>
    <scope>IDENTIFICATION</scope>
</reference>
<evidence type="ECO:0000313" key="3">
    <source>
        <dbReference type="RefSeq" id="XP_016461710.1"/>
    </source>
</evidence>
<dbReference type="AlphaFoldDB" id="A0A1S3ZB74"/>
<dbReference type="InterPro" id="IPR056924">
    <property type="entry name" value="SH3_Tf2-1"/>
</dbReference>
<dbReference type="Pfam" id="PF24626">
    <property type="entry name" value="SH3_Tf2-1"/>
    <property type="match status" value="1"/>
</dbReference>
<feature type="region of interest" description="Disordered" evidence="1">
    <location>
        <begin position="102"/>
        <end position="146"/>
    </location>
</feature>
<name>A0A1S3ZB74_TOBAC</name>
<gene>
    <name evidence="3" type="primary">LOC107785009</name>
</gene>
<dbReference type="OrthoDB" id="1931063at2759"/>